<protein>
    <submittedName>
        <fullName evidence="2">Uncharacterized protein</fullName>
    </submittedName>
</protein>
<feature type="compositionally biased region" description="Basic and acidic residues" evidence="1">
    <location>
        <begin position="274"/>
        <end position="293"/>
    </location>
</feature>
<evidence type="ECO:0000313" key="2">
    <source>
        <dbReference type="EMBL" id="GAB1226282.1"/>
    </source>
</evidence>
<accession>A0ABQ0DU74</accession>
<evidence type="ECO:0000256" key="1">
    <source>
        <dbReference type="SAM" id="MobiDB-lite"/>
    </source>
</evidence>
<dbReference type="Gene3D" id="1.25.40.10">
    <property type="entry name" value="Tetratricopeptide repeat domain"/>
    <property type="match status" value="1"/>
</dbReference>
<keyword evidence="3" id="KW-1185">Reference proteome</keyword>
<name>A0ABQ0DU74_9EUKA</name>
<dbReference type="InterPro" id="IPR011990">
    <property type="entry name" value="TPR-like_helical_dom_sf"/>
</dbReference>
<reference evidence="2 3" key="1">
    <citation type="journal article" date="2019" name="PLoS Negl. Trop. Dis.">
        <title>Whole genome sequencing of Entamoeba nuttalli reveals mammalian host-related molecular signatures and a novel octapeptide-repeat surface protein.</title>
        <authorList>
            <person name="Tanaka M."/>
            <person name="Makiuchi T."/>
            <person name="Komiyama T."/>
            <person name="Shiina T."/>
            <person name="Osaki K."/>
            <person name="Tachibana H."/>
        </authorList>
    </citation>
    <scope>NUCLEOTIDE SEQUENCE [LARGE SCALE GENOMIC DNA]</scope>
    <source>
        <strain evidence="2 3">P19-061405</strain>
    </source>
</reference>
<dbReference type="Proteomes" id="UP001628156">
    <property type="component" value="Unassembled WGS sequence"/>
</dbReference>
<sequence length="306" mass="36280">MSFNERSDKKESEEKEDIINENLQEEEIYQLLIENMKSIEINGIEQEETMSSQTPKEEIYSLFYEGMNIEYSKAEYYFNLTDWYIGYLIQLYKNGDKSIENELPVIISFSIQRISDVFKEESILGLLMKWVDIELQVFKRFNEGIKIIEQVVSIAGFNITNWMKYIEVLRLKGDFEKSIHESNVEKNDIEREVVEKTRKIINRMIHVMKGADRESSIAACDYGICFEQIHGNSMSVENMIKKRREVINIIENKEKKAQKQEEFTKKKKKYEKDIKRINDKTKKATRVSEDKTRNVPRRGRIGFSLK</sequence>
<comment type="caution">
    <text evidence="2">The sequence shown here is derived from an EMBL/GenBank/DDBJ whole genome shotgun (WGS) entry which is preliminary data.</text>
</comment>
<organism evidence="2 3">
    <name type="scientific">Entamoeba nuttalli</name>
    <dbReference type="NCBI Taxonomy" id="412467"/>
    <lineage>
        <taxon>Eukaryota</taxon>
        <taxon>Amoebozoa</taxon>
        <taxon>Evosea</taxon>
        <taxon>Archamoebae</taxon>
        <taxon>Mastigamoebida</taxon>
        <taxon>Entamoebidae</taxon>
        <taxon>Entamoeba</taxon>
    </lineage>
</organism>
<gene>
    <name evidence="2" type="ORF">ENUP19_0284G0005</name>
</gene>
<dbReference type="EMBL" id="BAAFRS010000284">
    <property type="protein sequence ID" value="GAB1226282.1"/>
    <property type="molecule type" value="Genomic_DNA"/>
</dbReference>
<feature type="region of interest" description="Disordered" evidence="1">
    <location>
        <begin position="274"/>
        <end position="306"/>
    </location>
</feature>
<proteinExistence type="predicted"/>
<evidence type="ECO:0000313" key="3">
    <source>
        <dbReference type="Proteomes" id="UP001628156"/>
    </source>
</evidence>